<evidence type="ECO:0000259" key="8">
    <source>
        <dbReference type="PROSITE" id="PS50156"/>
    </source>
</evidence>
<feature type="transmembrane region" description="Helical" evidence="7">
    <location>
        <begin position="640"/>
        <end position="662"/>
    </location>
</feature>
<proteinExistence type="inferred from homology"/>
<dbReference type="SUPFAM" id="SSF82866">
    <property type="entry name" value="Multidrug efflux transporter AcrB transmembrane domain"/>
    <property type="match status" value="2"/>
</dbReference>
<dbReference type="Proteomes" id="UP000502996">
    <property type="component" value="Chromosome"/>
</dbReference>
<feature type="transmembrane region" description="Helical" evidence="7">
    <location>
        <begin position="533"/>
        <end position="554"/>
    </location>
</feature>
<evidence type="ECO:0000256" key="5">
    <source>
        <dbReference type="ARBA" id="ARBA00022989"/>
    </source>
</evidence>
<dbReference type="InterPro" id="IPR004869">
    <property type="entry name" value="MMPL_dom"/>
</dbReference>
<feature type="transmembrane region" description="Helical" evidence="7">
    <location>
        <begin position="270"/>
        <end position="298"/>
    </location>
</feature>
<gene>
    <name evidence="9" type="ORF">G5V58_23230</name>
</gene>
<dbReference type="EMBL" id="CP049257">
    <property type="protein sequence ID" value="QIG45275.1"/>
    <property type="molecule type" value="Genomic_DNA"/>
</dbReference>
<dbReference type="GO" id="GO:0005886">
    <property type="term" value="C:plasma membrane"/>
    <property type="evidence" value="ECO:0007669"/>
    <property type="project" value="UniProtKB-SubCell"/>
</dbReference>
<protein>
    <submittedName>
        <fullName evidence="9">MMPL family transporter</fullName>
    </submittedName>
</protein>
<evidence type="ECO:0000256" key="2">
    <source>
        <dbReference type="ARBA" id="ARBA00010157"/>
    </source>
</evidence>
<dbReference type="Pfam" id="PF03176">
    <property type="entry name" value="MMPL"/>
    <property type="match status" value="2"/>
</dbReference>
<accession>A0A6G6WJK6</accession>
<dbReference type="KEGG" id="nano:G5V58_23230"/>
<feature type="transmembrane region" description="Helical" evidence="7">
    <location>
        <begin position="368"/>
        <end position="390"/>
    </location>
</feature>
<feature type="transmembrane region" description="Helical" evidence="7">
    <location>
        <begin position="205"/>
        <end position="223"/>
    </location>
</feature>
<keyword evidence="6 7" id="KW-0472">Membrane</keyword>
<dbReference type="RefSeq" id="WP_165237674.1">
    <property type="nucleotide sequence ID" value="NZ_CP049257.1"/>
</dbReference>
<name>A0A6G6WJK6_9ACTN</name>
<keyword evidence="10" id="KW-1185">Reference proteome</keyword>
<feature type="transmembrane region" description="Helical" evidence="7">
    <location>
        <begin position="229"/>
        <end position="249"/>
    </location>
</feature>
<evidence type="ECO:0000256" key="3">
    <source>
        <dbReference type="ARBA" id="ARBA00022475"/>
    </source>
</evidence>
<organism evidence="9 10">
    <name type="scientific">Nocardioides anomalus</name>
    <dbReference type="NCBI Taxonomy" id="2712223"/>
    <lineage>
        <taxon>Bacteria</taxon>
        <taxon>Bacillati</taxon>
        <taxon>Actinomycetota</taxon>
        <taxon>Actinomycetes</taxon>
        <taxon>Propionibacteriales</taxon>
        <taxon>Nocardioidaceae</taxon>
        <taxon>Nocardioides</taxon>
    </lineage>
</organism>
<evidence type="ECO:0000256" key="1">
    <source>
        <dbReference type="ARBA" id="ARBA00004651"/>
    </source>
</evidence>
<evidence type="ECO:0000256" key="4">
    <source>
        <dbReference type="ARBA" id="ARBA00022692"/>
    </source>
</evidence>
<feature type="transmembrane region" description="Helical" evidence="7">
    <location>
        <begin position="304"/>
        <end position="327"/>
    </location>
</feature>
<feature type="domain" description="SSD" evidence="8">
    <location>
        <begin position="203"/>
        <end position="327"/>
    </location>
</feature>
<dbReference type="AlphaFoldDB" id="A0A6G6WJK6"/>
<dbReference type="InterPro" id="IPR050545">
    <property type="entry name" value="Mycobact_MmpL"/>
</dbReference>
<evidence type="ECO:0000313" key="9">
    <source>
        <dbReference type="EMBL" id="QIG45275.1"/>
    </source>
</evidence>
<keyword evidence="3" id="KW-1003">Cell membrane</keyword>
<keyword evidence="4 7" id="KW-0812">Transmembrane</keyword>
<dbReference type="PANTHER" id="PTHR33406:SF11">
    <property type="entry name" value="MEMBRANE PROTEIN SCO6666-RELATED"/>
    <property type="match status" value="1"/>
</dbReference>
<sequence length="743" mass="76128">MAWHLFRLGRWSFLHRRVVAAAWVLLLAALAVGSATLAGQTSDDFELDGIESTQAFELIEQRTPDASPDGATARVVFEAPEGASLGDPAYRGAVTDALASLQGGAAQSVTDPFTGGTLSQDGRVGYATVGYTVTAVDLPAADKTALEDAKDAAEAAGLRVAIGGDALAGDFEPPLAELVGIGVALVVLALTFGSLVAAGMPLLTALVGVGVGALSISTLSGFVELGSTTPALGTMLGLAVGIDYALFIMSRYRHEVRLGRPLEEAAGRAVGTAGSAVVFAGLTVIIALAGLSVCGVGFLTQMGLGGAFTVALAVLIALTLLPALLGFAGRRVTSGRLTAAADRDPEDETQRTNGRRWAELVSRHRWKALVAGVGLAAVAALPVASMQLALPDDASKPVGSDARVAYDLIADHFGAGANGPLLVVVDTARAADPGAALATATADISALAARSGSDIATVVPSAVTPEQLAAVGYATITVVPGSGPSDEATKQLVADLRTAVADLPDDTGARALVTGQTAVGVDISNELSSVFPLYLAVVVGLAFILLVVVFRSLWVPLKAALGFLLSVGVSLGATVAVFQWGWLGSLLGLDTTAPVLFLLPILLTGILFGLAMDYEVFLVTRMREAYVHGTPARRAVVDGFAHSARVVVAAAVIMIGVFAGFALTDDVILKTIGFALAVGVLADALLVRMTIVPAVMAIVGERIWWLPRWLDRLVPDLDIEGERLGARLDPAPAPELATTAPRA</sequence>
<feature type="transmembrane region" description="Helical" evidence="7">
    <location>
        <begin position="561"/>
        <end position="583"/>
    </location>
</feature>
<comment type="subcellular location">
    <subcellularLocation>
        <location evidence="1">Cell membrane</location>
        <topology evidence="1">Multi-pass membrane protein</topology>
    </subcellularLocation>
</comment>
<dbReference type="InterPro" id="IPR000731">
    <property type="entry name" value="SSD"/>
</dbReference>
<dbReference type="PROSITE" id="PS50156">
    <property type="entry name" value="SSD"/>
    <property type="match status" value="1"/>
</dbReference>
<keyword evidence="5 7" id="KW-1133">Transmembrane helix</keyword>
<feature type="transmembrane region" description="Helical" evidence="7">
    <location>
        <begin position="674"/>
        <end position="699"/>
    </location>
</feature>
<comment type="similarity">
    <text evidence="2">Belongs to the resistance-nodulation-cell division (RND) (TC 2.A.6) family. MmpL subfamily.</text>
</comment>
<evidence type="ECO:0000313" key="10">
    <source>
        <dbReference type="Proteomes" id="UP000502996"/>
    </source>
</evidence>
<reference evidence="9 10" key="1">
    <citation type="submission" date="2020-02" db="EMBL/GenBank/DDBJ databases">
        <title>Full genome sequence of Nocardioides sp. R-3366.</title>
        <authorList>
            <person name="Im W.-T."/>
        </authorList>
    </citation>
    <scope>NUCLEOTIDE SEQUENCE [LARGE SCALE GENOMIC DNA]</scope>
    <source>
        <strain evidence="9 10">R-3366</strain>
    </source>
</reference>
<feature type="transmembrane region" description="Helical" evidence="7">
    <location>
        <begin position="178"/>
        <end position="198"/>
    </location>
</feature>
<evidence type="ECO:0000256" key="6">
    <source>
        <dbReference type="ARBA" id="ARBA00023136"/>
    </source>
</evidence>
<evidence type="ECO:0000256" key="7">
    <source>
        <dbReference type="SAM" id="Phobius"/>
    </source>
</evidence>
<dbReference type="PANTHER" id="PTHR33406">
    <property type="entry name" value="MEMBRANE PROTEIN MJ1562-RELATED"/>
    <property type="match status" value="1"/>
</dbReference>
<feature type="transmembrane region" description="Helical" evidence="7">
    <location>
        <begin position="595"/>
        <end position="619"/>
    </location>
</feature>
<dbReference type="Gene3D" id="1.20.1640.10">
    <property type="entry name" value="Multidrug efflux transporter AcrB transmembrane domain"/>
    <property type="match status" value="2"/>
</dbReference>